<proteinExistence type="predicted"/>
<organism evidence="1">
    <name type="scientific">viral metagenome</name>
    <dbReference type="NCBI Taxonomy" id="1070528"/>
    <lineage>
        <taxon>unclassified sequences</taxon>
        <taxon>metagenomes</taxon>
        <taxon>organismal metagenomes</taxon>
    </lineage>
</organism>
<name>A0A6C0ELJ7_9ZZZZ</name>
<dbReference type="EMBL" id="MN738871">
    <property type="protein sequence ID" value="QHT29200.1"/>
    <property type="molecule type" value="Genomic_DNA"/>
</dbReference>
<accession>A0A6C0ELJ7</accession>
<dbReference type="AlphaFoldDB" id="A0A6C0ELJ7"/>
<evidence type="ECO:0000313" key="1">
    <source>
        <dbReference type="EMBL" id="QHT29200.1"/>
    </source>
</evidence>
<reference evidence="1" key="1">
    <citation type="journal article" date="2020" name="Nature">
        <title>Giant virus diversity and host interactions through global metagenomics.</title>
        <authorList>
            <person name="Schulz F."/>
            <person name="Roux S."/>
            <person name="Paez-Espino D."/>
            <person name="Jungbluth S."/>
            <person name="Walsh D.A."/>
            <person name="Denef V.J."/>
            <person name="McMahon K.D."/>
            <person name="Konstantinidis K.T."/>
            <person name="Eloe-Fadrosh E.A."/>
            <person name="Kyrpides N.C."/>
            <person name="Woyke T."/>
        </authorList>
    </citation>
    <scope>NUCLEOTIDE SEQUENCE</scope>
    <source>
        <strain evidence="1">GVMAG-M-3300001351-8</strain>
    </source>
</reference>
<sequence>MEYIGGAITTNLLSALVGKQIMNQAISDASGSIYTNITSIFNYNLHINDTLNLLDIKEKIRIIEALVNNIEISNIIIDGCITSIHDIIILIREDLKLLNILIQQHKEKYFYKWRRFEYKDNIKNLKIHNTMLNSRFDNLIKAIGILESTSIKNTKIKLE</sequence>
<protein>
    <submittedName>
        <fullName evidence="1">Uncharacterized protein</fullName>
    </submittedName>
</protein>